<dbReference type="EMBL" id="DRLI01000320">
    <property type="protein sequence ID" value="HHM02993.1"/>
    <property type="molecule type" value="Genomic_DNA"/>
</dbReference>
<evidence type="ECO:0008006" key="2">
    <source>
        <dbReference type="Google" id="ProtNLM"/>
    </source>
</evidence>
<sequence>MSFKGLQKTFSRVQINRGAPERVFPLLCPVREKEWLEGWDYTMIHSRSGFIERDCVFTTPNAGGADTVWQVTRYDREKYAIEFLRVTPAENVVRINIHLREKGKGISETSISYRYTALNERHNRFIRDELEKQFNDSMDWWEKAINHFLATGTMLKKP</sequence>
<dbReference type="AlphaFoldDB" id="A0A7V5VFS1"/>
<dbReference type="Proteomes" id="UP000885771">
    <property type="component" value="Unassembled WGS sequence"/>
</dbReference>
<evidence type="ECO:0000313" key="1">
    <source>
        <dbReference type="EMBL" id="HHM02993.1"/>
    </source>
</evidence>
<proteinExistence type="predicted"/>
<name>A0A7V5VFS1_CALAY</name>
<comment type="caution">
    <text evidence="1">The sequence shown here is derived from an EMBL/GenBank/DDBJ whole genome shotgun (WGS) entry which is preliminary data.</text>
</comment>
<accession>A0A7V5VFS1</accession>
<organism evidence="1">
    <name type="scientific">Caldithrix abyssi</name>
    <dbReference type="NCBI Taxonomy" id="187145"/>
    <lineage>
        <taxon>Bacteria</taxon>
        <taxon>Pseudomonadati</taxon>
        <taxon>Calditrichota</taxon>
        <taxon>Calditrichia</taxon>
        <taxon>Calditrichales</taxon>
        <taxon>Calditrichaceae</taxon>
        <taxon>Caldithrix</taxon>
    </lineage>
</organism>
<protein>
    <recommendedName>
        <fullName evidence="2">SRPBCC family protein</fullName>
    </recommendedName>
</protein>
<reference evidence="1" key="1">
    <citation type="journal article" date="2020" name="mSystems">
        <title>Genome- and Community-Level Interaction Insights into Carbon Utilization and Element Cycling Functions of Hydrothermarchaeota in Hydrothermal Sediment.</title>
        <authorList>
            <person name="Zhou Z."/>
            <person name="Liu Y."/>
            <person name="Xu W."/>
            <person name="Pan J."/>
            <person name="Luo Z.H."/>
            <person name="Li M."/>
        </authorList>
    </citation>
    <scope>NUCLEOTIDE SEQUENCE [LARGE SCALE GENOMIC DNA]</scope>
    <source>
        <strain evidence="1">HyVt-460</strain>
    </source>
</reference>
<gene>
    <name evidence="1" type="ORF">ENJ15_08250</name>
</gene>